<dbReference type="GO" id="GO:0005737">
    <property type="term" value="C:cytoplasm"/>
    <property type="evidence" value="ECO:0007669"/>
    <property type="project" value="TreeGrafter"/>
</dbReference>
<feature type="compositionally biased region" description="Gly residues" evidence="6">
    <location>
        <begin position="870"/>
        <end position="881"/>
    </location>
</feature>
<sequence>MALERALQAARQGDVEALRGLRAAGLLRPGLRDALGASPAHHAARAGRLACLRYLAAEAALRGDARARNGATPAHDAAATGNLACLQWLLTQGGCGVQDTDNSGATILHLAARFGHHEVIDWLLRFGGSDPTAATNTGALPVHYAAVKGDFPSLRLLLGHCPSTLSAQTKTGATPLYLACQEGHLEIIQYLVQDCGADPHARAYDGMTPLHAAAQMGHNTVIVWLMSFTTVSLSERDAEGATAMHFAASRGHAKVLSWLLLHGGEITADGWGGTPLHDAAENGELECCQILVVNGADLSIRDQDGYTAADLAEYNGHSHCAQYLRTVENMSVEHRVLSRDPSADGECRQPDSGMSSPNTTASVPQARFEVGSPASTLSNYDSCHSSQSSTGEKRGGPPGAPAARVPEPALADMQAYMDMLDPEMRPRGRGPAGEGPLPPPPPAFPPPPPPPPATRPPPPPPGYPAPAPPAAPHTADIYVRAKNNLRHVESQALRRELASRESSPEGLRRADSSRRSRNFGKQPSTGDYYKHLGHVVAEQPGPQRMAHTEEASPISADTMSNGESKSGAELPPPPPPPPLPDTACPTPPPPPPLAETPAGPRRSSSSTGRGKALRQMKSTKSFNMMSPTGDNSELLAEIKAGKSLKPTPQSKGFTTVFSGSGQAGANAESPVSSPSPTRTPTPPATPEAAGPPRCLAGGSPEPVLNGSSPVPAAGAGAAVEVEALVPSQDEQGRPIPEWKRQVMVRKLQLRMQEEEEQRRKPGSRSPPLCRHGPPARGGALGPAGQPMWEEDMQHLERQLGSLRVMHEAQPGRPIPGGLEEELLPLVPLSTPPAPRRFALAPEDAPARGSRSPPGPRSAAAPPATPRGREGAGAGGAAGGPGAQHDARREILGCGVSVRSLKANYEGPGGPPVPPSRVTKRKRVQPPGSTRRPILEEEYGDGALRRSRPALPEPSSPHERTKGCKERAVFLFLEHWKKRALAAAPGEERPRRPGRRRPAAGRLLARWRSVARRVPGRQIRRLSRTTVLYWPQHFLPHVGGSPMPHDSLPLDLFMLGYFQLLEMPLSPEERRFRHLLCYEMFDRLGSHSWHHVRRFHRTVLEQVEAGHRHWLDGFEDLVQEFFGDDPVAVAENLPEPSTMALEGQGAAVPVPELGEFSEEDVCRFIDRSFSFWKEKEAELFDT</sequence>
<comment type="subcellular location">
    <subcellularLocation>
        <location evidence="1">Cell projection</location>
        <location evidence="1">Stereocilium</location>
    </subcellularLocation>
</comment>
<dbReference type="GO" id="GO:0051017">
    <property type="term" value="P:actin filament bundle assembly"/>
    <property type="evidence" value="ECO:0007669"/>
    <property type="project" value="TreeGrafter"/>
</dbReference>
<feature type="region of interest" description="Disordered" evidence="6">
    <location>
        <begin position="338"/>
        <end position="361"/>
    </location>
</feature>
<feature type="compositionally biased region" description="Low complexity" evidence="6">
    <location>
        <begin position="595"/>
        <end position="610"/>
    </location>
</feature>
<dbReference type="SMART" id="SM00246">
    <property type="entry name" value="WH2"/>
    <property type="match status" value="1"/>
</dbReference>
<dbReference type="InterPro" id="IPR003124">
    <property type="entry name" value="WH2_dom"/>
</dbReference>
<protein>
    <recommendedName>
        <fullName evidence="7">WH2 domain-containing protein</fullName>
    </recommendedName>
</protein>
<feature type="repeat" description="ANK" evidence="5">
    <location>
        <begin position="239"/>
        <end position="271"/>
    </location>
</feature>
<feature type="repeat" description="ANK" evidence="5">
    <location>
        <begin position="69"/>
        <end position="93"/>
    </location>
</feature>
<feature type="repeat" description="ANK" evidence="5">
    <location>
        <begin position="205"/>
        <end position="227"/>
    </location>
</feature>
<dbReference type="GO" id="GO:0051015">
    <property type="term" value="F:actin filament binding"/>
    <property type="evidence" value="ECO:0007669"/>
    <property type="project" value="TreeGrafter"/>
</dbReference>
<feature type="compositionally biased region" description="Basic and acidic residues" evidence="6">
    <location>
        <begin position="338"/>
        <end position="349"/>
    </location>
</feature>
<proteinExistence type="predicted"/>
<dbReference type="SUPFAM" id="SSF48403">
    <property type="entry name" value="Ankyrin repeat"/>
    <property type="match status" value="1"/>
</dbReference>
<dbReference type="InterPro" id="IPR052420">
    <property type="entry name" value="Espin/Espin-like"/>
</dbReference>
<dbReference type="Pfam" id="PF00023">
    <property type="entry name" value="Ank"/>
    <property type="match status" value="1"/>
</dbReference>
<dbReference type="GO" id="GO:0032420">
    <property type="term" value="C:stereocilium"/>
    <property type="evidence" value="ECO:0007669"/>
    <property type="project" value="UniProtKB-SubCell"/>
</dbReference>
<dbReference type="PROSITE" id="PS51082">
    <property type="entry name" value="WH2"/>
    <property type="match status" value="1"/>
</dbReference>
<dbReference type="PRINTS" id="PR01217">
    <property type="entry name" value="PRICHEXTENSN"/>
</dbReference>
<dbReference type="Pfam" id="PF02205">
    <property type="entry name" value="WH2"/>
    <property type="match status" value="1"/>
</dbReference>
<dbReference type="AlphaFoldDB" id="A0A8K1LMS7"/>
<keyword evidence="3" id="KW-1009">Hearing</keyword>
<keyword evidence="2" id="KW-0677">Repeat</keyword>
<feature type="domain" description="WH2" evidence="7">
    <location>
        <begin position="630"/>
        <end position="647"/>
    </location>
</feature>
<feature type="compositionally biased region" description="Pro residues" evidence="6">
    <location>
        <begin position="436"/>
        <end position="471"/>
    </location>
</feature>
<feature type="region of interest" description="Disordered" evidence="6">
    <location>
        <begin position="749"/>
        <end position="884"/>
    </location>
</feature>
<feature type="compositionally biased region" description="Basic and acidic residues" evidence="6">
    <location>
        <begin position="486"/>
        <end position="514"/>
    </location>
</feature>
<dbReference type="PRINTS" id="PR01415">
    <property type="entry name" value="ANKYRIN"/>
</dbReference>
<feature type="compositionally biased region" description="Polar residues" evidence="6">
    <location>
        <begin position="616"/>
        <end position="631"/>
    </location>
</feature>
<evidence type="ECO:0000259" key="7">
    <source>
        <dbReference type="PROSITE" id="PS51082"/>
    </source>
</evidence>
<evidence type="ECO:0000256" key="1">
    <source>
        <dbReference type="ARBA" id="ARBA00004645"/>
    </source>
</evidence>
<feature type="repeat" description="ANK" evidence="5">
    <location>
        <begin position="171"/>
        <end position="193"/>
    </location>
</feature>
<evidence type="ECO:0000256" key="2">
    <source>
        <dbReference type="ARBA" id="ARBA00022737"/>
    </source>
</evidence>
<dbReference type="PANTHER" id="PTHR24153:SF14">
    <property type="entry name" value="ESPIN"/>
    <property type="match status" value="1"/>
</dbReference>
<evidence type="ECO:0000256" key="6">
    <source>
        <dbReference type="SAM" id="MobiDB-lite"/>
    </source>
</evidence>
<dbReference type="Proteomes" id="UP000796761">
    <property type="component" value="Unassembled WGS sequence"/>
</dbReference>
<dbReference type="FunFam" id="1.25.40.20:FF:000125">
    <property type="entry name" value="Putative espin"/>
    <property type="match status" value="1"/>
</dbReference>
<feature type="compositionally biased region" description="Low complexity" evidence="6">
    <location>
        <begin position="846"/>
        <end position="861"/>
    </location>
</feature>
<dbReference type="OrthoDB" id="10261302at2759"/>
<keyword evidence="9" id="KW-1185">Reference proteome</keyword>
<dbReference type="InterPro" id="IPR002110">
    <property type="entry name" value="Ankyrin_rpt"/>
</dbReference>
<accession>A0A8K1LMS7</accession>
<dbReference type="SMART" id="SM00248">
    <property type="entry name" value="ANK"/>
    <property type="match status" value="9"/>
</dbReference>
<dbReference type="PROSITE" id="PS50088">
    <property type="entry name" value="ANK_REPEAT"/>
    <property type="match status" value="6"/>
</dbReference>
<dbReference type="InterPro" id="IPR036770">
    <property type="entry name" value="Ankyrin_rpt-contain_sf"/>
</dbReference>
<organism evidence="8 9">
    <name type="scientific">Zosterops borbonicus</name>
    <dbReference type="NCBI Taxonomy" id="364589"/>
    <lineage>
        <taxon>Eukaryota</taxon>
        <taxon>Metazoa</taxon>
        <taxon>Chordata</taxon>
        <taxon>Craniata</taxon>
        <taxon>Vertebrata</taxon>
        <taxon>Euteleostomi</taxon>
        <taxon>Archelosauria</taxon>
        <taxon>Archosauria</taxon>
        <taxon>Dinosauria</taxon>
        <taxon>Saurischia</taxon>
        <taxon>Theropoda</taxon>
        <taxon>Coelurosauria</taxon>
        <taxon>Aves</taxon>
        <taxon>Neognathae</taxon>
        <taxon>Neoaves</taxon>
        <taxon>Telluraves</taxon>
        <taxon>Australaves</taxon>
        <taxon>Passeriformes</taxon>
        <taxon>Sylvioidea</taxon>
        <taxon>Zosteropidae</taxon>
        <taxon>Zosterops</taxon>
    </lineage>
</organism>
<dbReference type="PROSITE" id="PS50297">
    <property type="entry name" value="ANK_REP_REGION"/>
    <property type="match status" value="6"/>
</dbReference>
<feature type="compositionally biased region" description="Polar residues" evidence="6">
    <location>
        <begin position="373"/>
        <end position="390"/>
    </location>
</feature>
<evidence type="ECO:0000256" key="3">
    <source>
        <dbReference type="ARBA" id="ARBA00022740"/>
    </source>
</evidence>
<feature type="compositionally biased region" description="Polar residues" evidence="6">
    <location>
        <begin position="352"/>
        <end position="361"/>
    </location>
</feature>
<feature type="compositionally biased region" description="Polar residues" evidence="6">
    <location>
        <begin position="646"/>
        <end position="660"/>
    </location>
</feature>
<evidence type="ECO:0000313" key="8">
    <source>
        <dbReference type="EMBL" id="TRZ19562.1"/>
    </source>
</evidence>
<evidence type="ECO:0000313" key="9">
    <source>
        <dbReference type="Proteomes" id="UP000796761"/>
    </source>
</evidence>
<dbReference type="EMBL" id="SWJQ01000179">
    <property type="protein sequence ID" value="TRZ19562.1"/>
    <property type="molecule type" value="Genomic_DNA"/>
</dbReference>
<evidence type="ECO:0000256" key="4">
    <source>
        <dbReference type="ARBA" id="ARBA00023043"/>
    </source>
</evidence>
<feature type="region of interest" description="Disordered" evidence="6">
    <location>
        <begin position="373"/>
        <end position="405"/>
    </location>
</feature>
<feature type="compositionally biased region" description="Pro residues" evidence="6">
    <location>
        <begin position="570"/>
        <end position="594"/>
    </location>
</feature>
<dbReference type="PANTHER" id="PTHR24153">
    <property type="entry name" value="ESPIN"/>
    <property type="match status" value="1"/>
</dbReference>
<feature type="repeat" description="ANK" evidence="5">
    <location>
        <begin position="103"/>
        <end position="127"/>
    </location>
</feature>
<reference evidence="8" key="1">
    <citation type="submission" date="2019-04" db="EMBL/GenBank/DDBJ databases">
        <title>Genome assembly of Zosterops borbonicus 15179.</title>
        <authorList>
            <person name="Leroy T."/>
            <person name="Anselmetti Y."/>
            <person name="Tilak M.-K."/>
            <person name="Nabholz B."/>
        </authorList>
    </citation>
    <scope>NUCLEOTIDE SEQUENCE</scope>
    <source>
        <strain evidence="8">HGM_15179</strain>
        <tissue evidence="8">Muscle</tissue>
    </source>
</reference>
<dbReference type="Gene3D" id="1.25.40.20">
    <property type="entry name" value="Ankyrin repeat-containing domain"/>
    <property type="match status" value="1"/>
</dbReference>
<comment type="caution">
    <text evidence="8">The sequence shown here is derived from an EMBL/GenBank/DDBJ whole genome shotgun (WGS) entry which is preliminary data.</text>
</comment>
<gene>
    <name evidence="8" type="ORF">HGM15179_007561</name>
</gene>
<dbReference type="GO" id="GO:0007605">
    <property type="term" value="P:sensory perception of sound"/>
    <property type="evidence" value="ECO:0007669"/>
    <property type="project" value="UniProtKB-KW"/>
</dbReference>
<feature type="compositionally biased region" description="Polar residues" evidence="6">
    <location>
        <begin position="555"/>
        <end position="564"/>
    </location>
</feature>
<feature type="repeat" description="ANK" evidence="5">
    <location>
        <begin position="271"/>
        <end position="303"/>
    </location>
</feature>
<dbReference type="Pfam" id="PF12796">
    <property type="entry name" value="Ank_2"/>
    <property type="match status" value="3"/>
</dbReference>
<keyword evidence="4 5" id="KW-0040">ANK repeat</keyword>
<feature type="region of interest" description="Disordered" evidence="6">
    <location>
        <begin position="901"/>
        <end position="962"/>
    </location>
</feature>
<evidence type="ECO:0000256" key="5">
    <source>
        <dbReference type="PROSITE-ProRule" id="PRU00023"/>
    </source>
</evidence>
<name>A0A8K1LMS7_9PASS</name>
<feature type="region of interest" description="Disordered" evidence="6">
    <location>
        <begin position="422"/>
        <end position="714"/>
    </location>
</feature>